<dbReference type="AlphaFoldDB" id="A0A7W7P4T2"/>
<proteinExistence type="predicted"/>
<dbReference type="Proteomes" id="UP000566995">
    <property type="component" value="Unassembled WGS sequence"/>
</dbReference>
<feature type="transmembrane region" description="Helical" evidence="1">
    <location>
        <begin position="69"/>
        <end position="94"/>
    </location>
</feature>
<feature type="transmembrane region" description="Helical" evidence="1">
    <location>
        <begin position="7"/>
        <end position="28"/>
    </location>
</feature>
<evidence type="ECO:0000256" key="1">
    <source>
        <dbReference type="SAM" id="Phobius"/>
    </source>
</evidence>
<sequence>MTSPGSLLAGWGLALALCLFQAMVWLATMSGTDLASGVVIPIFLLWLALPATGAALLSRNRPQQLKGFLTGMAVIWSCLIGIALLLALLLGTALGGLGAR</sequence>
<name>A0A7W7P4T2_PSENT</name>
<evidence type="ECO:0000313" key="3">
    <source>
        <dbReference type="Proteomes" id="UP000566995"/>
    </source>
</evidence>
<organism evidence="2 3">
    <name type="scientific">Pseudomonas nitroreducens</name>
    <dbReference type="NCBI Taxonomy" id="46680"/>
    <lineage>
        <taxon>Bacteria</taxon>
        <taxon>Pseudomonadati</taxon>
        <taxon>Pseudomonadota</taxon>
        <taxon>Gammaproteobacteria</taxon>
        <taxon>Pseudomonadales</taxon>
        <taxon>Pseudomonadaceae</taxon>
        <taxon>Pseudomonas</taxon>
    </lineage>
</organism>
<keyword evidence="1" id="KW-1133">Transmembrane helix</keyword>
<gene>
    <name evidence="2" type="ORF">HNP46_005898</name>
</gene>
<accession>A0A7W7P4T2</accession>
<feature type="transmembrane region" description="Helical" evidence="1">
    <location>
        <begin position="34"/>
        <end position="57"/>
    </location>
</feature>
<keyword evidence="1" id="KW-0472">Membrane</keyword>
<dbReference type="EMBL" id="JACHLI010000034">
    <property type="protein sequence ID" value="MBB4866990.1"/>
    <property type="molecule type" value="Genomic_DNA"/>
</dbReference>
<comment type="caution">
    <text evidence="2">The sequence shown here is derived from an EMBL/GenBank/DDBJ whole genome shotgun (WGS) entry which is preliminary data.</text>
</comment>
<dbReference type="RefSeq" id="WP_184596084.1">
    <property type="nucleotide sequence ID" value="NZ_JACHLI010000034.1"/>
</dbReference>
<reference evidence="2 3" key="1">
    <citation type="submission" date="2020-08" db="EMBL/GenBank/DDBJ databases">
        <title>Functional genomics of gut bacteria from endangered species of beetles.</title>
        <authorList>
            <person name="Carlos-Shanley C."/>
        </authorList>
    </citation>
    <scope>NUCLEOTIDE SEQUENCE [LARGE SCALE GENOMIC DNA]</scope>
    <source>
        <strain evidence="2 3">S00179</strain>
    </source>
</reference>
<evidence type="ECO:0000313" key="2">
    <source>
        <dbReference type="EMBL" id="MBB4866990.1"/>
    </source>
</evidence>
<keyword evidence="1" id="KW-0812">Transmembrane</keyword>
<protein>
    <submittedName>
        <fullName evidence="2">Uncharacterized protein</fullName>
    </submittedName>
</protein>